<dbReference type="SUPFAM" id="SSF103473">
    <property type="entry name" value="MFS general substrate transporter"/>
    <property type="match status" value="1"/>
</dbReference>
<evidence type="ECO:0000256" key="1">
    <source>
        <dbReference type="ARBA" id="ARBA00004141"/>
    </source>
</evidence>
<feature type="transmembrane region" description="Helical" evidence="6">
    <location>
        <begin position="146"/>
        <end position="168"/>
    </location>
</feature>
<evidence type="ECO:0000313" key="8">
    <source>
        <dbReference type="Proteomes" id="UP000027138"/>
    </source>
</evidence>
<evidence type="ECO:0000256" key="3">
    <source>
        <dbReference type="ARBA" id="ARBA00022692"/>
    </source>
</evidence>
<keyword evidence="3 6" id="KW-0812">Transmembrane</keyword>
<evidence type="ECO:0000256" key="5">
    <source>
        <dbReference type="ARBA" id="ARBA00023136"/>
    </source>
</evidence>
<keyword evidence="8" id="KW-1185">Reference proteome</keyword>
<protein>
    <submittedName>
        <fullName evidence="7">Uncharacterized protein</fullName>
    </submittedName>
</protein>
<organism evidence="7 8">
    <name type="scientific">Jatropha curcas</name>
    <name type="common">Barbados nut</name>
    <dbReference type="NCBI Taxonomy" id="180498"/>
    <lineage>
        <taxon>Eukaryota</taxon>
        <taxon>Viridiplantae</taxon>
        <taxon>Streptophyta</taxon>
        <taxon>Embryophyta</taxon>
        <taxon>Tracheophyta</taxon>
        <taxon>Spermatophyta</taxon>
        <taxon>Magnoliopsida</taxon>
        <taxon>eudicotyledons</taxon>
        <taxon>Gunneridae</taxon>
        <taxon>Pentapetalae</taxon>
        <taxon>rosids</taxon>
        <taxon>fabids</taxon>
        <taxon>Malpighiales</taxon>
        <taxon>Euphorbiaceae</taxon>
        <taxon>Crotonoideae</taxon>
        <taxon>Jatropheae</taxon>
        <taxon>Jatropha</taxon>
    </lineage>
</organism>
<dbReference type="Pfam" id="PF00854">
    <property type="entry name" value="PTR2"/>
    <property type="match status" value="1"/>
</dbReference>
<dbReference type="GO" id="GO:0016020">
    <property type="term" value="C:membrane"/>
    <property type="evidence" value="ECO:0007669"/>
    <property type="project" value="UniProtKB-SubCell"/>
</dbReference>
<evidence type="ECO:0000313" key="7">
    <source>
        <dbReference type="EMBL" id="KDP44129.1"/>
    </source>
</evidence>
<comment type="similarity">
    <text evidence="2">Belongs to the major facilitator superfamily. Proton-dependent oligopeptide transporter (POT/PTR) (TC 2.A.17) family.</text>
</comment>
<accession>A0A067LIQ3</accession>
<dbReference type="Gene3D" id="1.20.1250.20">
    <property type="entry name" value="MFS general substrate transporter like domains"/>
    <property type="match status" value="1"/>
</dbReference>
<sequence length="234" mass="26499">MQGSLSVLQALIMNRRLGHHFKIPAGSIPVVVIISTSIFLAINDRILIRIWQKLTRKTPTLFQRIGIGHVINVLSLAVSALVESRRLKLAHAQYTDSVKDNSTTVPMHVSWLFPQLILVGIGEAFHYPGQVEFYYQEFPDSLRSTATAMISLVVGISYYLSTTLIDLIRRVTNWLPDNINHGRLDNVYWVLAVIGMVNFCYYLSCAKFYKYRYQNVQKATGENSSGSLGENTRM</sequence>
<dbReference type="EMBL" id="KK914256">
    <property type="protein sequence ID" value="KDP44129.1"/>
    <property type="molecule type" value="Genomic_DNA"/>
</dbReference>
<keyword evidence="5 6" id="KW-0472">Membrane</keyword>
<dbReference type="AlphaFoldDB" id="A0A067LIQ3"/>
<dbReference type="Proteomes" id="UP000027138">
    <property type="component" value="Unassembled WGS sequence"/>
</dbReference>
<evidence type="ECO:0000256" key="4">
    <source>
        <dbReference type="ARBA" id="ARBA00022989"/>
    </source>
</evidence>
<dbReference type="PANTHER" id="PTHR11654">
    <property type="entry name" value="OLIGOPEPTIDE TRANSPORTER-RELATED"/>
    <property type="match status" value="1"/>
</dbReference>
<evidence type="ECO:0000256" key="2">
    <source>
        <dbReference type="ARBA" id="ARBA00005982"/>
    </source>
</evidence>
<feature type="transmembrane region" description="Helical" evidence="6">
    <location>
        <begin position="21"/>
        <end position="42"/>
    </location>
</feature>
<gene>
    <name evidence="7" type="ORF">JCGZ_05596</name>
</gene>
<dbReference type="GO" id="GO:0022857">
    <property type="term" value="F:transmembrane transporter activity"/>
    <property type="evidence" value="ECO:0007669"/>
    <property type="project" value="InterPro"/>
</dbReference>
<dbReference type="InterPro" id="IPR036259">
    <property type="entry name" value="MFS_trans_sf"/>
</dbReference>
<keyword evidence="4 6" id="KW-1133">Transmembrane helix</keyword>
<reference evidence="7 8" key="1">
    <citation type="journal article" date="2014" name="PLoS ONE">
        <title>Global Analysis of Gene Expression Profiles in Physic Nut (Jatropha curcas L.) Seedlings Exposed to Salt Stress.</title>
        <authorList>
            <person name="Zhang L."/>
            <person name="Zhang C."/>
            <person name="Wu P."/>
            <person name="Chen Y."/>
            <person name="Li M."/>
            <person name="Jiang H."/>
            <person name="Wu G."/>
        </authorList>
    </citation>
    <scope>NUCLEOTIDE SEQUENCE [LARGE SCALE GENOMIC DNA]</scope>
    <source>
        <strain evidence="8">cv. GZQX0401</strain>
        <tissue evidence="7">Young leaves</tissue>
    </source>
</reference>
<proteinExistence type="inferred from homology"/>
<dbReference type="InterPro" id="IPR000109">
    <property type="entry name" value="POT_fam"/>
</dbReference>
<evidence type="ECO:0000256" key="6">
    <source>
        <dbReference type="SAM" id="Phobius"/>
    </source>
</evidence>
<dbReference type="OrthoDB" id="8904098at2759"/>
<name>A0A067LIQ3_JATCU</name>
<comment type="subcellular location">
    <subcellularLocation>
        <location evidence="1">Membrane</location>
        <topology evidence="1">Multi-pass membrane protein</topology>
    </subcellularLocation>
</comment>
<feature type="transmembrane region" description="Helical" evidence="6">
    <location>
        <begin position="188"/>
        <end position="209"/>
    </location>
</feature>